<reference evidence="1" key="1">
    <citation type="submission" date="2022-02" db="EMBL/GenBank/DDBJ databases">
        <authorList>
            <person name="Henning P.M."/>
            <person name="McCubbin A.G."/>
            <person name="Shore J.S."/>
        </authorList>
    </citation>
    <scope>NUCLEOTIDE SEQUENCE</scope>
    <source>
        <strain evidence="1">F60SS</strain>
        <tissue evidence="1">Leaves</tissue>
    </source>
</reference>
<evidence type="ECO:0000313" key="2">
    <source>
        <dbReference type="Proteomes" id="UP001141552"/>
    </source>
</evidence>
<sequence>MQNDVVEVDCPQGSGEAVGQRKPLCHARISKLLFMAMRELRLIRRVYYKLDQVLPNMASIADIRAISYDVCGVVRMVSTGQKAKVKHGSPKSTGSEDKWCWEQSFTDVNDS</sequence>
<dbReference type="AlphaFoldDB" id="A0A9Q0GLX4"/>
<evidence type="ECO:0000313" key="1">
    <source>
        <dbReference type="EMBL" id="KAJ4850944.1"/>
    </source>
</evidence>
<protein>
    <submittedName>
        <fullName evidence="1">Uncharacterized protein</fullName>
    </submittedName>
</protein>
<proteinExistence type="predicted"/>
<reference evidence="1" key="2">
    <citation type="journal article" date="2023" name="Plants (Basel)">
        <title>Annotation of the Turnera subulata (Passifloraceae) Draft Genome Reveals the S-Locus Evolved after the Divergence of Turneroideae from Passifloroideae in a Stepwise Manner.</title>
        <authorList>
            <person name="Henning P.M."/>
            <person name="Roalson E.H."/>
            <person name="Mir W."/>
            <person name="McCubbin A.G."/>
            <person name="Shore J.S."/>
        </authorList>
    </citation>
    <scope>NUCLEOTIDE SEQUENCE</scope>
    <source>
        <strain evidence="1">F60SS</strain>
    </source>
</reference>
<gene>
    <name evidence="1" type="ORF">Tsubulata_030370</name>
</gene>
<dbReference type="EMBL" id="JAKUCV010000181">
    <property type="protein sequence ID" value="KAJ4850944.1"/>
    <property type="molecule type" value="Genomic_DNA"/>
</dbReference>
<comment type="caution">
    <text evidence="1">The sequence shown here is derived from an EMBL/GenBank/DDBJ whole genome shotgun (WGS) entry which is preliminary data.</text>
</comment>
<dbReference type="Proteomes" id="UP001141552">
    <property type="component" value="Unassembled WGS sequence"/>
</dbReference>
<keyword evidence="2" id="KW-1185">Reference proteome</keyword>
<dbReference type="OrthoDB" id="1735294at2759"/>
<accession>A0A9Q0GLX4</accession>
<organism evidence="1 2">
    <name type="scientific">Turnera subulata</name>
    <dbReference type="NCBI Taxonomy" id="218843"/>
    <lineage>
        <taxon>Eukaryota</taxon>
        <taxon>Viridiplantae</taxon>
        <taxon>Streptophyta</taxon>
        <taxon>Embryophyta</taxon>
        <taxon>Tracheophyta</taxon>
        <taxon>Spermatophyta</taxon>
        <taxon>Magnoliopsida</taxon>
        <taxon>eudicotyledons</taxon>
        <taxon>Gunneridae</taxon>
        <taxon>Pentapetalae</taxon>
        <taxon>rosids</taxon>
        <taxon>fabids</taxon>
        <taxon>Malpighiales</taxon>
        <taxon>Passifloraceae</taxon>
        <taxon>Turnera</taxon>
    </lineage>
</organism>
<name>A0A9Q0GLX4_9ROSI</name>